<evidence type="ECO:0000256" key="5">
    <source>
        <dbReference type="ARBA" id="ARBA00022833"/>
    </source>
</evidence>
<evidence type="ECO:0000259" key="11">
    <source>
        <dbReference type="PROSITE" id="PS50157"/>
    </source>
</evidence>
<gene>
    <name evidence="12" type="ORF">CLODIP_2_CD04645</name>
</gene>
<sequence length="565" mass="61418">MSHFQAWTTFCATFYTAVNSILFSRNQILEEAQWSAMNFTPFTAPFTGTIPVHQFTAKFANANGQTTTVPPGTVVLSGGDGGIHYLRPTEVVSQAGTLTNQTLITVPVNLEQSTSKEDGTTTVDAHTIQPTATVQNFDNNFSLQVLNHAGIKYNITPVSMQHFSQVGAPGTVLTVAYPADLDGITVDGKGTQTQMIPVEIQGQDLCATLVVAAPSGDADKVLFRTQEADGSLSDTINGIPVEKLITIKREEGTDDGKEGGSSEQQIELQGQTLTAAMPATWQSIATPGSTVAEYLSRLPASTLPLSLHHFLKFSAESIKRENNEACTVTLPPAQPIVVTTLPDPEGGEGTVTVTTVAAPEATEEADAAGKAKKRRRGTKKVKQPKMRPGQVQLTTALDGTTLFCCPECNMAYPDKDLLEQHLVAHKIERRFICDICGAGLKRKEHLDRHKQGHNPERPFICSVCMKGFKRKEHLNLHFVIHSGEKTHICPECGKGFYRKDHLRKHSRSHLAKRIKSEMNNAANSTQQSTQPPQLKIEVIQQVPSADTSSPTDDPLKLIPLSDKLV</sequence>
<dbReference type="GO" id="GO:1990837">
    <property type="term" value="F:sequence-specific double-stranded DNA binding"/>
    <property type="evidence" value="ECO:0007669"/>
    <property type="project" value="UniProtKB-ARBA"/>
</dbReference>
<evidence type="ECO:0000256" key="7">
    <source>
        <dbReference type="ARBA" id="ARBA00023163"/>
    </source>
</evidence>
<keyword evidence="2" id="KW-0479">Metal-binding</keyword>
<name>A0A8S1CMB8_9INSE</name>
<dbReference type="FunFam" id="3.30.160.60:FF:000624">
    <property type="entry name" value="zinc finger protein 697"/>
    <property type="match status" value="1"/>
</dbReference>
<evidence type="ECO:0000313" key="13">
    <source>
        <dbReference type="Proteomes" id="UP000494165"/>
    </source>
</evidence>
<feature type="domain" description="C2H2-type" evidence="11">
    <location>
        <begin position="487"/>
        <end position="514"/>
    </location>
</feature>
<dbReference type="AlphaFoldDB" id="A0A8S1CMB8"/>
<dbReference type="InterPro" id="IPR036236">
    <property type="entry name" value="Znf_C2H2_sf"/>
</dbReference>
<dbReference type="GO" id="GO:0008270">
    <property type="term" value="F:zinc ion binding"/>
    <property type="evidence" value="ECO:0007669"/>
    <property type="project" value="UniProtKB-KW"/>
</dbReference>
<dbReference type="GO" id="GO:0000981">
    <property type="term" value="F:DNA-binding transcription factor activity, RNA polymerase II-specific"/>
    <property type="evidence" value="ECO:0007669"/>
    <property type="project" value="TreeGrafter"/>
</dbReference>
<accession>A0A8S1CMB8</accession>
<dbReference type="GO" id="GO:0005634">
    <property type="term" value="C:nucleus"/>
    <property type="evidence" value="ECO:0007669"/>
    <property type="project" value="UniProtKB-SubCell"/>
</dbReference>
<proteinExistence type="predicted"/>
<keyword evidence="5" id="KW-0862">Zinc</keyword>
<comment type="caution">
    <text evidence="12">The sequence shown here is derived from an EMBL/GenBank/DDBJ whole genome shotgun (WGS) entry which is preliminary data.</text>
</comment>
<dbReference type="PROSITE" id="PS00028">
    <property type="entry name" value="ZINC_FINGER_C2H2_1"/>
    <property type="match status" value="4"/>
</dbReference>
<evidence type="ECO:0000256" key="1">
    <source>
        <dbReference type="ARBA" id="ARBA00004123"/>
    </source>
</evidence>
<dbReference type="SMART" id="SM00355">
    <property type="entry name" value="ZnF_C2H2"/>
    <property type="match status" value="4"/>
</dbReference>
<evidence type="ECO:0000313" key="12">
    <source>
        <dbReference type="EMBL" id="CAB3371442.1"/>
    </source>
</evidence>
<dbReference type="InterPro" id="IPR013087">
    <property type="entry name" value="Znf_C2H2_type"/>
</dbReference>
<dbReference type="Pfam" id="PF00096">
    <property type="entry name" value="zf-C2H2"/>
    <property type="match status" value="1"/>
</dbReference>
<reference evidence="12 13" key="1">
    <citation type="submission" date="2020-04" db="EMBL/GenBank/DDBJ databases">
        <authorList>
            <person name="Alioto T."/>
            <person name="Alioto T."/>
            <person name="Gomez Garrido J."/>
        </authorList>
    </citation>
    <scope>NUCLEOTIDE SEQUENCE [LARGE SCALE GENOMIC DNA]</scope>
</reference>
<dbReference type="PANTHER" id="PTHR24394">
    <property type="entry name" value="ZINC FINGER PROTEIN"/>
    <property type="match status" value="1"/>
</dbReference>
<keyword evidence="3" id="KW-0677">Repeat</keyword>
<evidence type="ECO:0000256" key="3">
    <source>
        <dbReference type="ARBA" id="ARBA00022737"/>
    </source>
</evidence>
<dbReference type="PANTHER" id="PTHR24394:SF48">
    <property type="entry name" value="ZINC FINGER PROTEIN 771"/>
    <property type="match status" value="1"/>
</dbReference>
<dbReference type="SUPFAM" id="SSF57667">
    <property type="entry name" value="beta-beta-alpha zinc fingers"/>
    <property type="match status" value="2"/>
</dbReference>
<keyword evidence="7" id="KW-0804">Transcription</keyword>
<dbReference type="PROSITE" id="PS50157">
    <property type="entry name" value="ZINC_FINGER_C2H2_2"/>
    <property type="match status" value="4"/>
</dbReference>
<feature type="domain" description="C2H2-type" evidence="11">
    <location>
        <begin position="459"/>
        <end position="486"/>
    </location>
</feature>
<comment type="subcellular location">
    <subcellularLocation>
        <location evidence="1">Nucleus</location>
    </subcellularLocation>
</comment>
<evidence type="ECO:0000256" key="6">
    <source>
        <dbReference type="ARBA" id="ARBA00023015"/>
    </source>
</evidence>
<keyword evidence="4 9" id="KW-0863">Zinc-finger</keyword>
<feature type="domain" description="C2H2-type" evidence="11">
    <location>
        <begin position="431"/>
        <end position="458"/>
    </location>
</feature>
<feature type="region of interest" description="Disordered" evidence="10">
    <location>
        <begin position="362"/>
        <end position="387"/>
    </location>
</feature>
<evidence type="ECO:0000256" key="9">
    <source>
        <dbReference type="PROSITE-ProRule" id="PRU00042"/>
    </source>
</evidence>
<dbReference type="FunFam" id="3.30.160.60:FF:000303">
    <property type="entry name" value="Zinc finger protein 41"/>
    <property type="match status" value="1"/>
</dbReference>
<evidence type="ECO:0000256" key="10">
    <source>
        <dbReference type="SAM" id="MobiDB-lite"/>
    </source>
</evidence>
<evidence type="ECO:0000256" key="2">
    <source>
        <dbReference type="ARBA" id="ARBA00022723"/>
    </source>
</evidence>
<dbReference type="Proteomes" id="UP000494165">
    <property type="component" value="Unassembled WGS sequence"/>
</dbReference>
<feature type="domain" description="C2H2-type" evidence="11">
    <location>
        <begin position="403"/>
        <end position="430"/>
    </location>
</feature>
<evidence type="ECO:0000256" key="8">
    <source>
        <dbReference type="ARBA" id="ARBA00023242"/>
    </source>
</evidence>
<protein>
    <recommendedName>
        <fullName evidence="11">C2H2-type domain-containing protein</fullName>
    </recommendedName>
</protein>
<dbReference type="Gene3D" id="3.30.160.60">
    <property type="entry name" value="Classic Zinc Finger"/>
    <property type="match status" value="3"/>
</dbReference>
<dbReference type="OrthoDB" id="10072647at2759"/>
<evidence type="ECO:0000256" key="4">
    <source>
        <dbReference type="ARBA" id="ARBA00022771"/>
    </source>
</evidence>
<dbReference type="EMBL" id="CADEPI010000061">
    <property type="protein sequence ID" value="CAB3371442.1"/>
    <property type="molecule type" value="Genomic_DNA"/>
</dbReference>
<organism evidence="12 13">
    <name type="scientific">Cloeon dipterum</name>
    <dbReference type="NCBI Taxonomy" id="197152"/>
    <lineage>
        <taxon>Eukaryota</taxon>
        <taxon>Metazoa</taxon>
        <taxon>Ecdysozoa</taxon>
        <taxon>Arthropoda</taxon>
        <taxon>Hexapoda</taxon>
        <taxon>Insecta</taxon>
        <taxon>Pterygota</taxon>
        <taxon>Palaeoptera</taxon>
        <taxon>Ephemeroptera</taxon>
        <taxon>Pisciforma</taxon>
        <taxon>Baetidae</taxon>
        <taxon>Cloeon</taxon>
    </lineage>
</organism>
<feature type="compositionally biased region" description="Basic residues" evidence="10">
    <location>
        <begin position="370"/>
        <end position="385"/>
    </location>
</feature>
<keyword evidence="8" id="KW-0539">Nucleus</keyword>
<keyword evidence="6" id="KW-0805">Transcription regulation</keyword>
<keyword evidence="13" id="KW-1185">Reference proteome</keyword>